<dbReference type="EC" id="3.1.11.5" evidence="15"/>
<evidence type="ECO:0000256" key="10">
    <source>
        <dbReference type="ARBA" id="ARBA00023125"/>
    </source>
</evidence>
<evidence type="ECO:0000256" key="15">
    <source>
        <dbReference type="HAMAP-Rule" id="MF_01485"/>
    </source>
</evidence>
<comment type="catalytic activity">
    <reaction evidence="13 15">
        <text>Couples ATP hydrolysis with the unwinding of duplex DNA by translocating in the 3'-5' direction.</text>
        <dbReference type="EC" id="5.6.2.4"/>
    </reaction>
</comment>
<dbReference type="AlphaFoldDB" id="A0A3B1E9L1"/>
<dbReference type="PANTHER" id="PTHR11070:SF23">
    <property type="entry name" value="RECBCD ENZYME SUBUNIT RECB"/>
    <property type="match status" value="1"/>
</dbReference>
<dbReference type="GO" id="GO:0003677">
    <property type="term" value="F:DNA binding"/>
    <property type="evidence" value="ECO:0007669"/>
    <property type="project" value="UniProtKB-UniRule"/>
</dbReference>
<evidence type="ECO:0000256" key="14">
    <source>
        <dbReference type="ARBA" id="ARBA00048988"/>
    </source>
</evidence>
<keyword evidence="7 15" id="KW-0269">Exonuclease</keyword>
<dbReference type="PANTHER" id="PTHR11070">
    <property type="entry name" value="UVRD / RECB / PCRA DNA HELICASE FAMILY MEMBER"/>
    <property type="match status" value="1"/>
</dbReference>
<keyword evidence="1 15" id="KW-0540">Nuclease</keyword>
<sequence>MKYIPFNTKEIPNYGISLIEASAGTGKTFSIILIYLRLILNIGIKKSYSRPLSINEILIVTFTRASKNELKQRIKKKIYQLYEICTYQKKEIKDLEEIVQEIKDFKKISKILKKVKKNIDLIMIYTVHSFFRYILLEQKFLCKKIISKKILPNIKKIQLDATKDFWRKYIYILDKNIVNLLFDKWKTPEKLLEHIYLWINQIDIKFKYNFDKKISLKKQYNNIVEIIKITKSTWNQENKEIKKLIRKLPLNKKIYNKKRITEWFQAIESWSNQTTSNHFTPKILKYFQFKKIFNNNLFKRNKEFYFFNCVEKIFKTHNLFFEYFIYLSLKEIPKIIQKKKIEKKGLEFNDLNKIMWAQIKSKKSKIKKNILKKYTVTIIDECQDIDDIQFNVFYFLYNNTHKKSLLLIGDPKQSIYSFRGSNIFLYLKFKKKIKKCFFLNTNFRSSHNVVKGINILFSRFKNPFILKEINFQPSKVNLKNKTMQFIVNNKEQAAFNFIINHKKKLTVQEYYSWASKECANSIHKWLSNQYNKKSFIVLKNQKKRSIKKNDITILVKNKYEASIIQKELEKKNIQSIYTSQKNNIFHTIEAKEIMQIIDSIIDLSNESKFQKLLMTEIFKKNIYDIYQINKKKKEYYFFLEKLKKYYIIWKNDGISKMIEKIILDYNIYKSHTNKKNNNLKTRIFLKLSDILEKKNKIIENKFLLLVWFKRKILKKEIKNGNEVKEEEQILDHLEYIKIITVHKSKGLEYPIVWIPFFSHRTIKNNQIFYCRKKFKKIVDLKNSKDSKILSNQETFSEEIRLLYVALTRCILHCSIGIAVIKNKRIQKECYTNFHQNSLSFIIQKGKKNTFNNFIKNLYKINTKKIINIQKTSKKKKIIYKKNFLKEKLYFLPKTLRIIKHPWNKISFSKILKYNFKYKKEVENKQNGTNKSIILIKKINYNKVNIFNFPAGKIYGIYIHDVLKKIDFQKKDNIIKIIKKLNFISLSNKWMNYLFKWLCMFISSPLNEKNLSLNQLKKSNCQKEIKFILPIEDHLKINELNKVMKMFDPLSAKCPDIYFQKTSGIITGIIDLIFYWNKKYYIIEYKSNWLGPNKNYYTHNNIQKEIMQYRYDLQYQIYSLSIHRYLKNKIKDYQYHIHFGGIFYLFIRGINNKDNTTGIYFFKPPYNLIYQIDNLLHGAENDTKK</sequence>
<feature type="region of interest" description="Nuclease activity, interacts with RecD and RecA" evidence="15">
    <location>
        <begin position="901"/>
        <end position="1184"/>
    </location>
</feature>
<feature type="region of interest" description="DNA-binding and helicase activity, interacts with RecC" evidence="15">
    <location>
        <begin position="1"/>
        <end position="862"/>
    </location>
</feature>
<keyword evidence="5 15" id="KW-0378">Hydrolase</keyword>
<dbReference type="PROSITE" id="PS51217">
    <property type="entry name" value="UVRD_HELICASE_CTER"/>
    <property type="match status" value="1"/>
</dbReference>
<dbReference type="Pfam" id="PF13361">
    <property type="entry name" value="UvrD_C"/>
    <property type="match status" value="1"/>
</dbReference>
<dbReference type="GO" id="GO:0009338">
    <property type="term" value="C:exodeoxyribonuclease V complex"/>
    <property type="evidence" value="ECO:0007669"/>
    <property type="project" value="TreeGrafter"/>
</dbReference>
<dbReference type="Gene3D" id="1.10.486.10">
    <property type="entry name" value="PCRA, domain 4"/>
    <property type="match status" value="1"/>
</dbReference>
<feature type="binding site" evidence="16">
    <location>
        <begin position="21"/>
        <end position="28"/>
    </location>
    <ligand>
        <name>ATP</name>
        <dbReference type="ChEBI" id="CHEBI:30616"/>
    </ligand>
</feature>
<comment type="catalytic activity">
    <reaction evidence="14 15">
        <text>ATP + H2O = ADP + phosphate + H(+)</text>
        <dbReference type="Rhea" id="RHEA:13065"/>
        <dbReference type="ChEBI" id="CHEBI:15377"/>
        <dbReference type="ChEBI" id="CHEBI:15378"/>
        <dbReference type="ChEBI" id="CHEBI:30616"/>
        <dbReference type="ChEBI" id="CHEBI:43474"/>
        <dbReference type="ChEBI" id="CHEBI:456216"/>
        <dbReference type="EC" id="5.6.2.4"/>
    </reaction>
</comment>
<dbReference type="Gene3D" id="3.90.320.10">
    <property type="match status" value="1"/>
</dbReference>
<dbReference type="PROSITE" id="PS51198">
    <property type="entry name" value="UVRD_HELICASE_ATP_BIND"/>
    <property type="match status" value="1"/>
</dbReference>
<dbReference type="InterPro" id="IPR000212">
    <property type="entry name" value="DNA_helicase_UvrD/REP"/>
</dbReference>
<dbReference type="OrthoDB" id="9810135at2"/>
<evidence type="ECO:0000256" key="13">
    <source>
        <dbReference type="ARBA" id="ARBA00034617"/>
    </source>
</evidence>
<dbReference type="SUPFAM" id="SSF52540">
    <property type="entry name" value="P-loop containing nucleoside triphosphate hydrolases"/>
    <property type="match status" value="1"/>
</dbReference>
<keyword evidence="12 15" id="KW-0413">Isomerase</keyword>
<evidence type="ECO:0000256" key="11">
    <source>
        <dbReference type="ARBA" id="ARBA00023204"/>
    </source>
</evidence>
<keyword evidence="3 15" id="KW-0547">Nucleotide-binding</keyword>
<comment type="caution">
    <text evidence="15">Lacks conserved residue(s) required for the propagation of feature annotation.</text>
</comment>
<organism evidence="19 20">
    <name type="scientific">Buchnera aphidicola</name>
    <name type="common">Cinara strobi</name>
    <dbReference type="NCBI Taxonomy" id="1921549"/>
    <lineage>
        <taxon>Bacteria</taxon>
        <taxon>Pseudomonadati</taxon>
        <taxon>Pseudomonadota</taxon>
        <taxon>Gammaproteobacteria</taxon>
        <taxon>Enterobacterales</taxon>
        <taxon>Erwiniaceae</taxon>
        <taxon>Buchnera</taxon>
    </lineage>
</organism>
<keyword evidence="10 15" id="KW-0238">DNA-binding</keyword>
<comment type="catalytic activity">
    <reaction evidence="15">
        <text>Exonucleolytic cleavage (in the presence of ATP) in either 5'- to 3'- or 3'- to 5'-direction to yield 5'-phosphooligonucleotides.</text>
        <dbReference type="EC" id="3.1.11.5"/>
    </reaction>
</comment>
<comment type="similarity">
    <text evidence="15">Belongs to the helicase family. UvrD subfamily.</text>
</comment>
<dbReference type="InterPro" id="IPR011335">
    <property type="entry name" value="Restrct_endonuc-II-like"/>
</dbReference>
<evidence type="ECO:0000256" key="2">
    <source>
        <dbReference type="ARBA" id="ARBA00022723"/>
    </source>
</evidence>
<dbReference type="HAMAP" id="MF_01485">
    <property type="entry name" value="RecB"/>
    <property type="match status" value="1"/>
</dbReference>
<reference evidence="20" key="1">
    <citation type="submission" date="2018-09" db="EMBL/GenBank/DDBJ databases">
        <authorList>
            <person name="Manzano-Marin A."/>
            <person name="Manzano-Marin A."/>
        </authorList>
    </citation>
    <scope>NUCLEOTIDE SEQUENCE [LARGE SCALE GENOMIC DNA]</scope>
    <source>
        <strain evidence="20">BuCistrobi</strain>
    </source>
</reference>
<dbReference type="Gene3D" id="1.10.3170.10">
    <property type="entry name" value="Recbcd, chain B, domain 2"/>
    <property type="match status" value="1"/>
</dbReference>
<dbReference type="NCBIfam" id="TIGR00609">
    <property type="entry name" value="recB"/>
    <property type="match status" value="1"/>
</dbReference>
<comment type="domain">
    <text evidence="15">The C-terminal domain has nuclease activity and interacts with RecD. It interacts with RecA, facilitating its loading onto ssDNA.</text>
</comment>
<evidence type="ECO:0000256" key="4">
    <source>
        <dbReference type="ARBA" id="ARBA00022763"/>
    </source>
</evidence>
<comment type="function">
    <text evidence="15">A helicase/nuclease that prepares dsDNA breaks (DSB) for recombinational DNA repair. Binds to DSBs and unwinds DNA via a highly rapid and processive ATP-dependent bidirectional helicase activity. Unwinds dsDNA until it encounters a Chi (crossover hotspot instigator) sequence from the 3' direction. Cuts ssDNA a few nucleotides 3' to the Chi site. The properties and activities of the enzyme are changed at Chi. The Chi-altered holoenzyme produces a long 3'-ssDNA overhang and facilitates RecA-binding to the ssDNA for homologous DNA recombination and repair. Holoenzyme degrades any linearized DNA that is unable to undergo homologous recombination. In the holoenzyme this subunit contributes ATPase, 3'-5' helicase, exonuclease activity and loads RecA onto ssDNA.</text>
</comment>
<comment type="miscellaneous">
    <text evidence="15">In the RecBCD complex, RecB has a slow 3'-5' helicase, an exonuclease activity and loads RecA onto ssDNA, RecD has a fast 5'-3' helicase activity, while RecC stimulates the ATPase and processivity of the RecB helicase and contributes to recognition of the Chi site.</text>
</comment>
<accession>A0A3B1E9L1</accession>
<dbReference type="GO" id="GO:0043138">
    <property type="term" value="F:3'-5' DNA helicase activity"/>
    <property type="evidence" value="ECO:0007669"/>
    <property type="project" value="UniProtKB-UniRule"/>
</dbReference>
<dbReference type="GO" id="GO:0008854">
    <property type="term" value="F:exodeoxyribonuclease V activity"/>
    <property type="evidence" value="ECO:0007669"/>
    <property type="project" value="UniProtKB-EC"/>
</dbReference>
<dbReference type="GO" id="GO:0005524">
    <property type="term" value="F:ATP binding"/>
    <property type="evidence" value="ECO:0007669"/>
    <property type="project" value="UniProtKB-UniRule"/>
</dbReference>
<dbReference type="Proteomes" id="UP000271849">
    <property type="component" value="Chromosome"/>
</dbReference>
<dbReference type="GO" id="GO:0016887">
    <property type="term" value="F:ATP hydrolysis activity"/>
    <property type="evidence" value="ECO:0007669"/>
    <property type="project" value="RHEA"/>
</dbReference>
<feature type="domain" description="UvrD-like helicase ATP-binding" evidence="17">
    <location>
        <begin position="1"/>
        <end position="446"/>
    </location>
</feature>
<evidence type="ECO:0000313" key="19">
    <source>
        <dbReference type="EMBL" id="VAX76719.1"/>
    </source>
</evidence>
<keyword evidence="6 15" id="KW-0347">Helicase</keyword>
<protein>
    <recommendedName>
        <fullName evidence="15">RecBCD enzyme subunit RecB</fullName>
        <ecNumber evidence="15">3.1.11.5</ecNumber>
        <ecNumber evidence="15">5.6.2.4</ecNumber>
    </recommendedName>
    <alternativeName>
        <fullName evidence="15">DNA 3'-5' helicase subunit RecB</fullName>
    </alternativeName>
    <alternativeName>
        <fullName evidence="15">Exonuclease V subunit RecB</fullName>
        <shortName evidence="15">ExoV subunit RecB</shortName>
    </alternativeName>
    <alternativeName>
        <fullName evidence="15">Helicase/nuclease RecBCD subunit RecB</fullName>
    </alternativeName>
</protein>
<dbReference type="InterPro" id="IPR011604">
    <property type="entry name" value="PDDEXK-like_dom_sf"/>
</dbReference>
<evidence type="ECO:0000256" key="7">
    <source>
        <dbReference type="ARBA" id="ARBA00022839"/>
    </source>
</evidence>
<dbReference type="EMBL" id="LR025085">
    <property type="protein sequence ID" value="VAX76719.1"/>
    <property type="molecule type" value="Genomic_DNA"/>
</dbReference>
<dbReference type="EC" id="5.6.2.4" evidence="15"/>
<evidence type="ECO:0000259" key="17">
    <source>
        <dbReference type="PROSITE" id="PS51198"/>
    </source>
</evidence>
<comment type="subunit">
    <text evidence="15">Heterotrimer of RecB, RecC and RecD. All subunits contribute to DNA-binding. Interacts with RecA.</text>
</comment>
<proteinExistence type="inferred from homology"/>
<dbReference type="GO" id="GO:0005829">
    <property type="term" value="C:cytosol"/>
    <property type="evidence" value="ECO:0007669"/>
    <property type="project" value="TreeGrafter"/>
</dbReference>
<evidence type="ECO:0000256" key="3">
    <source>
        <dbReference type="ARBA" id="ARBA00022741"/>
    </source>
</evidence>
<name>A0A3B1E9L1_9GAMM</name>
<evidence type="ECO:0000256" key="6">
    <source>
        <dbReference type="ARBA" id="ARBA00022806"/>
    </source>
</evidence>
<evidence type="ECO:0000256" key="16">
    <source>
        <dbReference type="PROSITE-ProRule" id="PRU00560"/>
    </source>
</evidence>
<keyword evidence="4 15" id="KW-0227">DNA damage</keyword>
<dbReference type="CDD" id="cd22352">
    <property type="entry name" value="RecB_C-like"/>
    <property type="match status" value="1"/>
</dbReference>
<dbReference type="Pfam" id="PF00580">
    <property type="entry name" value="UvrD-helicase"/>
    <property type="match status" value="1"/>
</dbReference>
<dbReference type="SUPFAM" id="SSF52980">
    <property type="entry name" value="Restriction endonuclease-like"/>
    <property type="match status" value="1"/>
</dbReference>
<gene>
    <name evidence="15 19" type="primary">recB</name>
    <name evidence="19" type="ORF">BUCINSTRO3249_0293</name>
</gene>
<evidence type="ECO:0000256" key="8">
    <source>
        <dbReference type="ARBA" id="ARBA00022840"/>
    </source>
</evidence>
<keyword evidence="8 15" id="KW-0067">ATP-binding</keyword>
<dbReference type="InterPro" id="IPR014017">
    <property type="entry name" value="DNA_helicase_UvrD-like_C"/>
</dbReference>
<evidence type="ECO:0000259" key="18">
    <source>
        <dbReference type="PROSITE" id="PS51217"/>
    </source>
</evidence>
<dbReference type="STRING" id="1921549.GCA_900128825_00295"/>
<evidence type="ECO:0000256" key="1">
    <source>
        <dbReference type="ARBA" id="ARBA00022722"/>
    </source>
</evidence>
<evidence type="ECO:0000313" key="20">
    <source>
        <dbReference type="Proteomes" id="UP000271849"/>
    </source>
</evidence>
<dbReference type="InterPro" id="IPR004586">
    <property type="entry name" value="RecB"/>
</dbReference>
<keyword evidence="2" id="KW-0479">Metal-binding</keyword>
<dbReference type="GO" id="GO:0046872">
    <property type="term" value="F:metal ion binding"/>
    <property type="evidence" value="ECO:0007669"/>
    <property type="project" value="UniProtKB-KW"/>
</dbReference>
<comment type="domain">
    <text evidence="15">The N-terminal DNA-binding domain is a ssDNA-dependent ATPase and has ATP-dependent 3'-5' helicase function. This domain interacts with RecC.</text>
</comment>
<keyword evidence="11 15" id="KW-0234">DNA repair</keyword>
<feature type="domain" description="UvrD-like helicase C-terminal" evidence="18">
    <location>
        <begin position="476"/>
        <end position="746"/>
    </location>
</feature>
<evidence type="ECO:0000256" key="12">
    <source>
        <dbReference type="ARBA" id="ARBA00023235"/>
    </source>
</evidence>
<evidence type="ECO:0000256" key="9">
    <source>
        <dbReference type="ARBA" id="ARBA00022842"/>
    </source>
</evidence>
<dbReference type="InterPro" id="IPR027417">
    <property type="entry name" value="P-loop_NTPase"/>
</dbReference>
<keyword evidence="9" id="KW-0460">Magnesium</keyword>
<dbReference type="RefSeq" id="WP_158349160.1">
    <property type="nucleotide sequence ID" value="NZ_LR025085.1"/>
</dbReference>
<evidence type="ECO:0000256" key="5">
    <source>
        <dbReference type="ARBA" id="ARBA00022801"/>
    </source>
</evidence>
<dbReference type="InterPro" id="IPR014016">
    <property type="entry name" value="UvrD-like_ATP-bd"/>
</dbReference>
<dbReference type="Gene3D" id="3.40.50.300">
    <property type="entry name" value="P-loop containing nucleotide triphosphate hydrolases"/>
    <property type="match status" value="2"/>
</dbReference>
<dbReference type="GO" id="GO:0000724">
    <property type="term" value="P:double-strand break repair via homologous recombination"/>
    <property type="evidence" value="ECO:0007669"/>
    <property type="project" value="UniProtKB-UniRule"/>
</dbReference>